<keyword evidence="5 8" id="KW-0479">Metal-binding</keyword>
<keyword evidence="3 10" id="KW-0052">Apoplast</keyword>
<evidence type="ECO:0000256" key="10">
    <source>
        <dbReference type="RuleBase" id="RU366015"/>
    </source>
</evidence>
<dbReference type="InterPro" id="IPR019780">
    <property type="entry name" value="Germin_Mn-BS"/>
</dbReference>
<evidence type="ECO:0000259" key="11">
    <source>
        <dbReference type="SMART" id="SM00835"/>
    </source>
</evidence>
<dbReference type="InterPro" id="IPR014710">
    <property type="entry name" value="RmlC-like_jellyroll"/>
</dbReference>
<evidence type="ECO:0000256" key="3">
    <source>
        <dbReference type="ARBA" id="ARBA00022523"/>
    </source>
</evidence>
<feature type="binding site" evidence="9">
    <location>
        <position position="15"/>
    </location>
    <ligand>
        <name>Mn(2+)</name>
        <dbReference type="ChEBI" id="CHEBI:29035"/>
    </ligand>
</feature>
<evidence type="ECO:0000313" key="13">
    <source>
        <dbReference type="Proteomes" id="UP001415857"/>
    </source>
</evidence>
<dbReference type="Gene3D" id="2.60.120.10">
    <property type="entry name" value="Jelly Rolls"/>
    <property type="match status" value="1"/>
</dbReference>
<comment type="similarity">
    <text evidence="2 10">Belongs to the germin family.</text>
</comment>
<name>A0AAP0R4D3_LIQFO</name>
<dbReference type="InterPro" id="IPR011051">
    <property type="entry name" value="RmlC_Cupin_sf"/>
</dbReference>
<protein>
    <recommendedName>
        <fullName evidence="10">Germin-like protein</fullName>
    </recommendedName>
</protein>
<reference evidence="12 13" key="1">
    <citation type="journal article" date="2024" name="Plant J.">
        <title>Genome sequences and population genomics reveal climatic adaptation and genomic divergence between two closely related sweetgum species.</title>
        <authorList>
            <person name="Xu W.Q."/>
            <person name="Ren C.Q."/>
            <person name="Zhang X.Y."/>
            <person name="Comes H.P."/>
            <person name="Liu X.H."/>
            <person name="Li Y.G."/>
            <person name="Kettle C.J."/>
            <person name="Jalonen R."/>
            <person name="Gaisberger H."/>
            <person name="Ma Y.Z."/>
            <person name="Qiu Y.X."/>
        </authorList>
    </citation>
    <scope>NUCLEOTIDE SEQUENCE [LARGE SCALE GENOMIC DNA]</scope>
    <source>
        <strain evidence="12">Hangzhou</strain>
    </source>
</reference>
<dbReference type="SMART" id="SM00835">
    <property type="entry name" value="Cupin_1"/>
    <property type="match status" value="1"/>
</dbReference>
<dbReference type="EMBL" id="JBBPBK010000016">
    <property type="protein sequence ID" value="KAK9267418.1"/>
    <property type="molecule type" value="Genomic_DNA"/>
</dbReference>
<feature type="domain" description="Cupin type-1" evidence="11">
    <location>
        <begin position="1"/>
        <end position="117"/>
    </location>
</feature>
<evidence type="ECO:0000256" key="8">
    <source>
        <dbReference type="PIRSR" id="PIRSR601929-1"/>
    </source>
</evidence>
<dbReference type="PANTHER" id="PTHR31238">
    <property type="entry name" value="GERMIN-LIKE PROTEIN SUBFAMILY 3 MEMBER 3"/>
    <property type="match status" value="1"/>
</dbReference>
<feature type="binding site" evidence="8">
    <location>
        <position position="12"/>
    </location>
    <ligand>
        <name>oxalate</name>
        <dbReference type="ChEBI" id="CHEBI:30623"/>
    </ligand>
</feature>
<proteinExistence type="inferred from homology"/>
<dbReference type="PRINTS" id="PR00325">
    <property type="entry name" value="GERMIN"/>
</dbReference>
<dbReference type="PROSITE" id="PS00725">
    <property type="entry name" value="GERMIN"/>
    <property type="match status" value="1"/>
</dbReference>
<keyword evidence="13" id="KW-1185">Reference proteome</keyword>
<accession>A0AAP0R4D3</accession>
<dbReference type="FunFam" id="2.60.120.10:FF:000333">
    <property type="entry name" value="Germin-like protein subfamily 3 member 1"/>
    <property type="match status" value="1"/>
</dbReference>
<evidence type="ECO:0000256" key="4">
    <source>
        <dbReference type="ARBA" id="ARBA00022525"/>
    </source>
</evidence>
<keyword evidence="6" id="KW-1015">Disulfide bond</keyword>
<dbReference type="GO" id="GO:0048046">
    <property type="term" value="C:apoplast"/>
    <property type="evidence" value="ECO:0007669"/>
    <property type="project" value="UniProtKB-SubCell"/>
</dbReference>
<dbReference type="AlphaFoldDB" id="A0AAP0R4D3"/>
<evidence type="ECO:0000256" key="2">
    <source>
        <dbReference type="ARBA" id="ARBA00007456"/>
    </source>
</evidence>
<dbReference type="Pfam" id="PF00190">
    <property type="entry name" value="Cupin_1"/>
    <property type="match status" value="1"/>
</dbReference>
<gene>
    <name evidence="12" type="ORF">L1049_009844</name>
</gene>
<organism evidence="12 13">
    <name type="scientific">Liquidambar formosana</name>
    <name type="common">Formosan gum</name>
    <dbReference type="NCBI Taxonomy" id="63359"/>
    <lineage>
        <taxon>Eukaryota</taxon>
        <taxon>Viridiplantae</taxon>
        <taxon>Streptophyta</taxon>
        <taxon>Embryophyta</taxon>
        <taxon>Tracheophyta</taxon>
        <taxon>Spermatophyta</taxon>
        <taxon>Magnoliopsida</taxon>
        <taxon>eudicotyledons</taxon>
        <taxon>Gunneridae</taxon>
        <taxon>Pentapetalae</taxon>
        <taxon>Saxifragales</taxon>
        <taxon>Altingiaceae</taxon>
        <taxon>Liquidambar</taxon>
    </lineage>
</organism>
<dbReference type="Proteomes" id="UP001415857">
    <property type="component" value="Unassembled WGS sequence"/>
</dbReference>
<keyword evidence="4 10" id="KW-0964">Secreted</keyword>
<dbReference type="InterPro" id="IPR006045">
    <property type="entry name" value="Cupin_1"/>
</dbReference>
<feature type="binding site" evidence="8">
    <location>
        <position position="17"/>
    </location>
    <ligand>
        <name>oxalate</name>
        <dbReference type="ChEBI" id="CHEBI:30623"/>
    </ligand>
</feature>
<dbReference type="GO" id="GO:0030145">
    <property type="term" value="F:manganese ion binding"/>
    <property type="evidence" value="ECO:0007669"/>
    <property type="project" value="UniProtKB-UniRule"/>
</dbReference>
<sequence length="133" mass="14407">MVHIDIVPWGVNPPHTHPRASEILTVLEGSVQVGFVTSNPENRLITKVLQKGDVFVFPVGLIHFQCNVGTYHSVAIAALNSQNLGIIGIANALFGSKPDIPIDVLGKAFQVDKDVITQLQGSFRVLFVIITII</sequence>
<evidence type="ECO:0000256" key="7">
    <source>
        <dbReference type="ARBA" id="ARBA00023211"/>
    </source>
</evidence>
<comment type="subcellular location">
    <subcellularLocation>
        <location evidence="1 10">Secreted</location>
        <location evidence="1 10">Extracellular space</location>
        <location evidence="1 10">Apoplast</location>
    </subcellularLocation>
</comment>
<evidence type="ECO:0000313" key="12">
    <source>
        <dbReference type="EMBL" id="KAK9267418.1"/>
    </source>
</evidence>
<feature type="binding site" evidence="9">
    <location>
        <position position="17"/>
    </location>
    <ligand>
        <name>Mn(2+)</name>
        <dbReference type="ChEBI" id="CHEBI:29035"/>
    </ligand>
</feature>
<keyword evidence="7 8" id="KW-0464">Manganese</keyword>
<comment type="caution">
    <text evidence="12">The sequence shown here is derived from an EMBL/GenBank/DDBJ whole genome shotgun (WGS) entry which is preliminary data.</text>
</comment>
<dbReference type="InterPro" id="IPR001929">
    <property type="entry name" value="Germin"/>
</dbReference>
<evidence type="ECO:0000256" key="9">
    <source>
        <dbReference type="PIRSR" id="PIRSR601929-2"/>
    </source>
</evidence>
<dbReference type="SUPFAM" id="SSF51182">
    <property type="entry name" value="RmlC-like cupins"/>
    <property type="match status" value="1"/>
</dbReference>
<evidence type="ECO:0000256" key="5">
    <source>
        <dbReference type="ARBA" id="ARBA00022723"/>
    </source>
</evidence>
<evidence type="ECO:0000256" key="6">
    <source>
        <dbReference type="ARBA" id="ARBA00023157"/>
    </source>
</evidence>
<feature type="binding site" evidence="9">
    <location>
        <position position="63"/>
    </location>
    <ligand>
        <name>Mn(2+)</name>
        <dbReference type="ChEBI" id="CHEBI:29035"/>
    </ligand>
</feature>
<feature type="binding site" evidence="9">
    <location>
        <position position="22"/>
    </location>
    <ligand>
        <name>Mn(2+)</name>
        <dbReference type="ChEBI" id="CHEBI:29035"/>
    </ligand>
</feature>
<feature type="binding site" evidence="8">
    <location>
        <position position="22"/>
    </location>
    <ligand>
        <name>oxalate</name>
        <dbReference type="ChEBI" id="CHEBI:30623"/>
    </ligand>
</feature>
<dbReference type="CDD" id="cd02241">
    <property type="entry name" value="cupin_OxOx"/>
    <property type="match status" value="1"/>
</dbReference>
<evidence type="ECO:0000256" key="1">
    <source>
        <dbReference type="ARBA" id="ARBA00004271"/>
    </source>
</evidence>